<organism evidence="1">
    <name type="scientific">Cacopsylla melanoneura</name>
    <dbReference type="NCBI Taxonomy" id="428564"/>
    <lineage>
        <taxon>Eukaryota</taxon>
        <taxon>Metazoa</taxon>
        <taxon>Ecdysozoa</taxon>
        <taxon>Arthropoda</taxon>
        <taxon>Hexapoda</taxon>
        <taxon>Insecta</taxon>
        <taxon>Pterygota</taxon>
        <taxon>Neoptera</taxon>
        <taxon>Paraneoptera</taxon>
        <taxon>Hemiptera</taxon>
        <taxon>Sternorrhyncha</taxon>
        <taxon>Psylloidea</taxon>
        <taxon>Psyllidae</taxon>
        <taxon>Psyllinae</taxon>
        <taxon>Cacopsylla</taxon>
    </lineage>
</organism>
<dbReference type="EMBL" id="HBUF01557205">
    <property type="protein sequence ID" value="CAG6760649.1"/>
    <property type="molecule type" value="Transcribed_RNA"/>
</dbReference>
<name>A0A8D9EPY8_9HEMI</name>
<accession>A0A8D9EPY8</accession>
<evidence type="ECO:0000313" key="1">
    <source>
        <dbReference type="EMBL" id="CAG6760649.1"/>
    </source>
</evidence>
<dbReference type="AlphaFoldDB" id="A0A8D9EPY8"/>
<sequence length="103" mass="11953">MKNNRFCTSLVVMEHLKSMSYYKNSLFHLECGMENTIISKMLRTMCKCAPLNNIFSALSLSRSLFSLNLPTLYRMSQSEPLTDKSIDKIRNRSFRNTTPTTLF</sequence>
<proteinExistence type="predicted"/>
<reference evidence="1" key="1">
    <citation type="submission" date="2021-05" db="EMBL/GenBank/DDBJ databases">
        <authorList>
            <person name="Alioto T."/>
            <person name="Alioto T."/>
            <person name="Gomez Garrido J."/>
        </authorList>
    </citation>
    <scope>NUCLEOTIDE SEQUENCE</scope>
</reference>
<protein>
    <submittedName>
        <fullName evidence="1">Uncharacterized protein</fullName>
    </submittedName>
</protein>